<dbReference type="Proteomes" id="UP000450917">
    <property type="component" value="Unassembled WGS sequence"/>
</dbReference>
<evidence type="ECO:0000313" key="1">
    <source>
        <dbReference type="EMBL" id="MUG73667.1"/>
    </source>
</evidence>
<keyword evidence="2" id="KW-1185">Reference proteome</keyword>
<comment type="caution">
    <text evidence="1">The sequence shown here is derived from an EMBL/GenBank/DDBJ whole genome shotgun (WGS) entry which is preliminary data.</text>
</comment>
<accession>A0A7X2ZEZ5</accession>
<sequence length="49" mass="5784">MFEAGLTQEELNLLLSRKSAHESPFIPRSKRKRKKQGFIEFILKKLLII</sequence>
<evidence type="ECO:0000313" key="2">
    <source>
        <dbReference type="Proteomes" id="UP000450917"/>
    </source>
</evidence>
<organism evidence="1 2">
    <name type="scientific">Paenibacillus validus</name>
    <dbReference type="NCBI Taxonomy" id="44253"/>
    <lineage>
        <taxon>Bacteria</taxon>
        <taxon>Bacillati</taxon>
        <taxon>Bacillota</taxon>
        <taxon>Bacilli</taxon>
        <taxon>Bacillales</taxon>
        <taxon>Paenibacillaceae</taxon>
        <taxon>Paenibacillus</taxon>
    </lineage>
</organism>
<dbReference type="EMBL" id="WNZX01000030">
    <property type="protein sequence ID" value="MUG73667.1"/>
    <property type="molecule type" value="Genomic_DNA"/>
</dbReference>
<dbReference type="RefSeq" id="WP_155615679.1">
    <property type="nucleotide sequence ID" value="NZ_JARTHJ010000052.1"/>
</dbReference>
<dbReference type="AlphaFoldDB" id="A0A7X2ZEZ5"/>
<name>A0A7X2ZEZ5_9BACL</name>
<gene>
    <name evidence="1" type="ORF">GNP93_23885</name>
</gene>
<reference evidence="1 2" key="1">
    <citation type="submission" date="2019-11" db="EMBL/GenBank/DDBJ databases">
        <title>Draft genome sequences of five Paenibacillus species of dairy origin.</title>
        <authorList>
            <person name="Olajide A.M."/>
            <person name="Chen S."/>
            <person name="Lapointe G."/>
        </authorList>
    </citation>
    <scope>NUCLEOTIDE SEQUENCE [LARGE SCALE GENOMIC DNA]</scope>
    <source>
        <strain evidence="1 2">2CS3</strain>
    </source>
</reference>
<proteinExistence type="predicted"/>
<protein>
    <submittedName>
        <fullName evidence="1">Uncharacterized protein</fullName>
    </submittedName>
</protein>